<gene>
    <name evidence="3" type="ORF">S01H4_49454</name>
</gene>
<protein>
    <recommendedName>
        <fullName evidence="2">DUF4145 domain-containing protein</fullName>
    </recommendedName>
</protein>
<dbReference type="EMBL" id="BART01027973">
    <property type="protein sequence ID" value="GAG99574.1"/>
    <property type="molecule type" value="Genomic_DNA"/>
</dbReference>
<dbReference type="AlphaFoldDB" id="X1BUX6"/>
<accession>X1BUX6</accession>
<evidence type="ECO:0000313" key="3">
    <source>
        <dbReference type="EMBL" id="GAG99574.1"/>
    </source>
</evidence>
<feature type="compositionally biased region" description="Basic and acidic residues" evidence="1">
    <location>
        <begin position="166"/>
        <end position="175"/>
    </location>
</feature>
<evidence type="ECO:0000259" key="2">
    <source>
        <dbReference type="Pfam" id="PF13643"/>
    </source>
</evidence>
<reference evidence="3" key="1">
    <citation type="journal article" date="2014" name="Front. Microbiol.">
        <title>High frequency of phylogenetically diverse reductive dehalogenase-homologous genes in deep subseafloor sedimentary metagenomes.</title>
        <authorList>
            <person name="Kawai M."/>
            <person name="Futagami T."/>
            <person name="Toyoda A."/>
            <person name="Takaki Y."/>
            <person name="Nishi S."/>
            <person name="Hori S."/>
            <person name="Arai W."/>
            <person name="Tsubouchi T."/>
            <person name="Morono Y."/>
            <person name="Uchiyama I."/>
            <person name="Ito T."/>
            <person name="Fujiyama A."/>
            <person name="Inagaki F."/>
            <person name="Takami H."/>
        </authorList>
    </citation>
    <scope>NUCLEOTIDE SEQUENCE</scope>
    <source>
        <strain evidence="3">Expedition CK06-06</strain>
    </source>
</reference>
<evidence type="ECO:0000256" key="1">
    <source>
        <dbReference type="SAM" id="MobiDB-lite"/>
    </source>
</evidence>
<name>X1BUX6_9ZZZZ</name>
<feature type="non-terminal residue" evidence="3">
    <location>
        <position position="175"/>
    </location>
</feature>
<dbReference type="InterPro" id="IPR025285">
    <property type="entry name" value="DUF4145"/>
</dbReference>
<organism evidence="3">
    <name type="scientific">marine sediment metagenome</name>
    <dbReference type="NCBI Taxonomy" id="412755"/>
    <lineage>
        <taxon>unclassified sequences</taxon>
        <taxon>metagenomes</taxon>
        <taxon>ecological metagenomes</taxon>
    </lineage>
</organism>
<feature type="region of interest" description="Disordered" evidence="1">
    <location>
        <begin position="153"/>
        <end position="175"/>
    </location>
</feature>
<feature type="domain" description="DUF4145" evidence="2">
    <location>
        <begin position="95"/>
        <end position="174"/>
    </location>
</feature>
<dbReference type="Pfam" id="PF13643">
    <property type="entry name" value="DUF4145"/>
    <property type="match status" value="1"/>
</dbReference>
<sequence length="175" mass="18878">MLKLTGQLALNRCPHCSIANPLLKVVADFATSDHAGANRRLWFVYECATCGGAVLAGAKSDGGPVTEMHPPAREASGSIPERARHFLQQAIDTLHAPSGAVMLAASAVDAMLKERGYKEGSLNARIKRASEAHLITPEMEQWAHEVRLDANEQRHADEAASLPTSEDAKRTVRFA</sequence>
<proteinExistence type="predicted"/>
<comment type="caution">
    <text evidence="3">The sequence shown here is derived from an EMBL/GenBank/DDBJ whole genome shotgun (WGS) entry which is preliminary data.</text>
</comment>